<name>A0A0F9WC77_9ZZZZ</name>
<comment type="caution">
    <text evidence="1">The sequence shown here is derived from an EMBL/GenBank/DDBJ whole genome shotgun (WGS) entry which is preliminary data.</text>
</comment>
<dbReference type="Gene3D" id="3.20.170.20">
    <property type="entry name" value="Protein of unknown function DUF952"/>
    <property type="match status" value="1"/>
</dbReference>
<evidence type="ECO:0000313" key="1">
    <source>
        <dbReference type="EMBL" id="KKO09988.1"/>
    </source>
</evidence>
<organism evidence="1">
    <name type="scientific">marine sediment metagenome</name>
    <dbReference type="NCBI Taxonomy" id="412755"/>
    <lineage>
        <taxon>unclassified sequences</taxon>
        <taxon>metagenomes</taxon>
        <taxon>ecological metagenomes</taxon>
    </lineage>
</organism>
<dbReference type="EMBL" id="LAZR01000005">
    <property type="protein sequence ID" value="KKO09988.1"/>
    <property type="molecule type" value="Genomic_DNA"/>
</dbReference>
<protein>
    <recommendedName>
        <fullName evidence="2">DUF952 domain-containing protein</fullName>
    </recommendedName>
</protein>
<gene>
    <name evidence="1" type="ORF">LCGC14_0025200</name>
</gene>
<accession>A0A0F9WC77</accession>
<proteinExistence type="predicted"/>
<sequence length="150" mass="17085">MPSHESIIHTAARLQHATQPKVSFMLYVSLASTKNAMRLFRVISKTIWDQTQQLGYVPRCGNDHKLDCVHLNVEEAVLFIANKYFVYAEAPLVLEIDDALFNDRIEWLPPSDEQPWLQPRAHIDNLPQAAIITATPLSYRDGLFGLGENR</sequence>
<evidence type="ECO:0008006" key="2">
    <source>
        <dbReference type="Google" id="ProtNLM"/>
    </source>
</evidence>
<dbReference type="AlphaFoldDB" id="A0A0F9WC77"/>
<dbReference type="SUPFAM" id="SSF56399">
    <property type="entry name" value="ADP-ribosylation"/>
    <property type="match status" value="1"/>
</dbReference>
<reference evidence="1" key="1">
    <citation type="journal article" date="2015" name="Nature">
        <title>Complex archaea that bridge the gap between prokaryotes and eukaryotes.</title>
        <authorList>
            <person name="Spang A."/>
            <person name="Saw J.H."/>
            <person name="Jorgensen S.L."/>
            <person name="Zaremba-Niedzwiedzka K."/>
            <person name="Martijn J."/>
            <person name="Lind A.E."/>
            <person name="van Eijk R."/>
            <person name="Schleper C."/>
            <person name="Guy L."/>
            <person name="Ettema T.J."/>
        </authorList>
    </citation>
    <scope>NUCLEOTIDE SEQUENCE</scope>
</reference>